<dbReference type="EMBL" id="JADLQX010000040">
    <property type="protein sequence ID" value="MBF6302269.1"/>
    <property type="molecule type" value="Genomic_DNA"/>
</dbReference>
<comment type="caution">
    <text evidence="1">The sequence shown here is derived from an EMBL/GenBank/DDBJ whole genome shotgun (WGS) entry which is preliminary data.</text>
</comment>
<protein>
    <submittedName>
        <fullName evidence="1">Uncharacterized protein</fullName>
    </submittedName>
</protein>
<reference evidence="1 2" key="1">
    <citation type="submission" date="2020-10" db="EMBL/GenBank/DDBJ databases">
        <title>Identification of Nocardia species via Next-generation sequencing and recognition of intraspecies genetic diversity.</title>
        <authorList>
            <person name="Li P."/>
            <person name="Li P."/>
            <person name="Lu B."/>
        </authorList>
    </citation>
    <scope>NUCLEOTIDE SEQUENCE [LARGE SCALE GENOMIC DNA]</scope>
    <source>
        <strain evidence="1 2">BJ06-0157</strain>
    </source>
</reference>
<name>A0ABS0D098_9NOCA</name>
<proteinExistence type="predicted"/>
<keyword evidence="2" id="KW-1185">Reference proteome</keyword>
<gene>
    <name evidence="1" type="ORF">IU459_32720</name>
</gene>
<dbReference type="Proteomes" id="UP000702209">
    <property type="component" value="Unassembled WGS sequence"/>
</dbReference>
<sequence>MDHEKFMRGHEKRMARIDARLERIAELAKEAKAKRLARDEWYRALRVSQGRSPEPRIPEISPRER</sequence>
<dbReference type="RefSeq" id="WP_195133459.1">
    <property type="nucleotide sequence ID" value="NZ_JADLQX010000040.1"/>
</dbReference>
<organism evidence="1 2">
    <name type="scientific">Nocardia amamiensis</name>
    <dbReference type="NCBI Taxonomy" id="404578"/>
    <lineage>
        <taxon>Bacteria</taxon>
        <taxon>Bacillati</taxon>
        <taxon>Actinomycetota</taxon>
        <taxon>Actinomycetes</taxon>
        <taxon>Mycobacteriales</taxon>
        <taxon>Nocardiaceae</taxon>
        <taxon>Nocardia</taxon>
    </lineage>
</organism>
<evidence type="ECO:0000313" key="2">
    <source>
        <dbReference type="Proteomes" id="UP000702209"/>
    </source>
</evidence>
<accession>A0ABS0D098</accession>
<evidence type="ECO:0000313" key="1">
    <source>
        <dbReference type="EMBL" id="MBF6302269.1"/>
    </source>
</evidence>